<keyword evidence="2" id="KW-1185">Reference proteome</keyword>
<accession>A0ACC1PAH1</accession>
<organism evidence="1 2">
    <name type="scientific">Xylaria curta</name>
    <dbReference type="NCBI Taxonomy" id="42375"/>
    <lineage>
        <taxon>Eukaryota</taxon>
        <taxon>Fungi</taxon>
        <taxon>Dikarya</taxon>
        <taxon>Ascomycota</taxon>
        <taxon>Pezizomycotina</taxon>
        <taxon>Sordariomycetes</taxon>
        <taxon>Xylariomycetidae</taxon>
        <taxon>Xylariales</taxon>
        <taxon>Xylariaceae</taxon>
        <taxon>Xylaria</taxon>
    </lineage>
</organism>
<comment type="caution">
    <text evidence="1">The sequence shown here is derived from an EMBL/GenBank/DDBJ whole genome shotgun (WGS) entry which is preliminary data.</text>
</comment>
<protein>
    <submittedName>
        <fullName evidence="1">Uncharacterized protein</fullName>
    </submittedName>
</protein>
<dbReference type="Proteomes" id="UP001143856">
    <property type="component" value="Unassembled WGS sequence"/>
</dbReference>
<sequence>MPSKSAPLSNNAVPLPDIESASSKQGNFGNDSMEDPNMVDWDGPDDPSNPLNWPANMRWSHVVVVSLLALVTNMAPTTCAPGIDLIAADLDITSSVVSTLVITLYVLGLGLGPMVISPLSEVYGRLPVYHVCNLLFILFMAGNALVRNTPGFVILRFLAGFVGGTPLALGGGTIADVTTSANRSAALGLFSLGPLLGPVIGPLIGGFIAEGLGWPFDFWILVILHGAATIVAFVLLRETNPKILLERKASRLRAVTGNTALRSKLTHAHSINPKQVLIGALVRPTKMLFQSPILLVLSLYVAFIFGTTYLLFATFPVVFEGQYGFTISTSGLAYLGLGVALFVAMIISRTFGDRIQAARMKADGVTQSRPQYRLLLMIYFSPCVGFGLIIYGWTAAYKVHWIVPIIGTFITGLGAFFVLVPTQLYLVDLFGSAGAASALGASNLARFLASTFLPLAGPRLYETLGYGFGNTLLGLLALAFVPAPVLFYKYGERLQAKTSSKLFQ</sequence>
<proteinExistence type="predicted"/>
<reference evidence="1" key="1">
    <citation type="submission" date="2022-10" db="EMBL/GenBank/DDBJ databases">
        <title>Genome Sequence of Xylaria curta.</title>
        <authorList>
            <person name="Buettner E."/>
        </authorList>
    </citation>
    <scope>NUCLEOTIDE SEQUENCE</scope>
    <source>
        <strain evidence="1">Babe10</strain>
    </source>
</reference>
<evidence type="ECO:0000313" key="1">
    <source>
        <dbReference type="EMBL" id="KAJ2988769.1"/>
    </source>
</evidence>
<gene>
    <name evidence="1" type="ORF">NUW58_g3805</name>
</gene>
<name>A0ACC1PAH1_9PEZI</name>
<evidence type="ECO:0000313" key="2">
    <source>
        <dbReference type="Proteomes" id="UP001143856"/>
    </source>
</evidence>
<dbReference type="EMBL" id="JAPDGR010000608">
    <property type="protein sequence ID" value="KAJ2988769.1"/>
    <property type="molecule type" value="Genomic_DNA"/>
</dbReference>